<organism evidence="2 3">
    <name type="scientific">Actinacidiphila guanduensis</name>
    <dbReference type="NCBI Taxonomy" id="310781"/>
    <lineage>
        <taxon>Bacteria</taxon>
        <taxon>Bacillati</taxon>
        <taxon>Actinomycetota</taxon>
        <taxon>Actinomycetes</taxon>
        <taxon>Kitasatosporales</taxon>
        <taxon>Streptomycetaceae</taxon>
        <taxon>Actinacidiphila</taxon>
    </lineage>
</organism>
<sequence>MAPTQVDIQGMTAAQGTFQTALDETSNSYAQMDGQIMGLQASWQGDAANIYHNAMQEWLSDFSKVNAALQRMLEQLSANTGVYANVHSDTQDQANRVAQTMSSGGGLPNFPI</sequence>
<dbReference type="InterPro" id="IPR036689">
    <property type="entry name" value="ESAT-6-like_sf"/>
</dbReference>
<proteinExistence type="predicted"/>
<dbReference type="AlphaFoldDB" id="A0A1H0SLI9"/>
<feature type="region of interest" description="Disordered" evidence="1">
    <location>
        <begin position="93"/>
        <end position="112"/>
    </location>
</feature>
<name>A0A1H0SLI9_9ACTN</name>
<keyword evidence="3" id="KW-1185">Reference proteome</keyword>
<accession>A0A1H0SLI9</accession>
<dbReference type="Proteomes" id="UP000199341">
    <property type="component" value="Unassembled WGS sequence"/>
</dbReference>
<feature type="compositionally biased region" description="Polar residues" evidence="1">
    <location>
        <begin position="93"/>
        <end position="102"/>
    </location>
</feature>
<protein>
    <submittedName>
        <fullName evidence="2">WXG100 family type VII secretion target</fullName>
    </submittedName>
</protein>
<evidence type="ECO:0000256" key="1">
    <source>
        <dbReference type="SAM" id="MobiDB-lite"/>
    </source>
</evidence>
<dbReference type="RefSeq" id="WP_093788801.1">
    <property type="nucleotide sequence ID" value="NZ_FNIE01000029.1"/>
</dbReference>
<dbReference type="STRING" id="310781.SAMN05216259_12916"/>
<dbReference type="InterPro" id="IPR010310">
    <property type="entry name" value="T7SS_ESAT-6-like"/>
</dbReference>
<dbReference type="EMBL" id="FNIE01000029">
    <property type="protein sequence ID" value="SDP42580.1"/>
    <property type="molecule type" value="Genomic_DNA"/>
</dbReference>
<evidence type="ECO:0000313" key="3">
    <source>
        <dbReference type="Proteomes" id="UP000199341"/>
    </source>
</evidence>
<gene>
    <name evidence="2" type="ORF">SAMN05216259_12916</name>
</gene>
<dbReference type="Pfam" id="PF06013">
    <property type="entry name" value="WXG100"/>
    <property type="match status" value="1"/>
</dbReference>
<evidence type="ECO:0000313" key="2">
    <source>
        <dbReference type="EMBL" id="SDP42580.1"/>
    </source>
</evidence>
<dbReference type="NCBIfam" id="TIGR03930">
    <property type="entry name" value="WXG100_ESAT6"/>
    <property type="match status" value="1"/>
</dbReference>
<dbReference type="Gene3D" id="1.10.287.1060">
    <property type="entry name" value="ESAT-6-like"/>
    <property type="match status" value="1"/>
</dbReference>
<dbReference type="OrthoDB" id="4231069at2"/>
<feature type="compositionally biased region" description="Gly residues" evidence="1">
    <location>
        <begin position="103"/>
        <end position="112"/>
    </location>
</feature>
<dbReference type="SUPFAM" id="SSF140453">
    <property type="entry name" value="EsxAB dimer-like"/>
    <property type="match status" value="1"/>
</dbReference>
<reference evidence="2 3" key="1">
    <citation type="submission" date="2016-10" db="EMBL/GenBank/DDBJ databases">
        <authorList>
            <person name="de Groot N.N."/>
        </authorList>
    </citation>
    <scope>NUCLEOTIDE SEQUENCE [LARGE SCALE GENOMIC DNA]</scope>
    <source>
        <strain evidence="2 3">CGMCC 4.2022</strain>
    </source>
</reference>